<dbReference type="InterPro" id="IPR014227">
    <property type="entry name" value="YtvI-like"/>
</dbReference>
<organism evidence="7 8">
    <name type="scientific">Acetivibrio straminisolvens JCM 21531</name>
    <dbReference type="NCBI Taxonomy" id="1294263"/>
    <lineage>
        <taxon>Bacteria</taxon>
        <taxon>Bacillati</taxon>
        <taxon>Bacillota</taxon>
        <taxon>Clostridia</taxon>
        <taxon>Eubacteriales</taxon>
        <taxon>Oscillospiraceae</taxon>
        <taxon>Acetivibrio</taxon>
    </lineage>
</organism>
<keyword evidence="3 6" id="KW-0812">Transmembrane</keyword>
<evidence type="ECO:0000256" key="4">
    <source>
        <dbReference type="ARBA" id="ARBA00022989"/>
    </source>
</evidence>
<keyword evidence="8" id="KW-1185">Reference proteome</keyword>
<evidence type="ECO:0000313" key="7">
    <source>
        <dbReference type="EMBL" id="GAE88529.1"/>
    </source>
</evidence>
<evidence type="ECO:0000256" key="1">
    <source>
        <dbReference type="ARBA" id="ARBA00004141"/>
    </source>
</evidence>
<evidence type="ECO:0000313" key="8">
    <source>
        <dbReference type="Proteomes" id="UP000019109"/>
    </source>
</evidence>
<evidence type="ECO:0008006" key="9">
    <source>
        <dbReference type="Google" id="ProtNLM"/>
    </source>
</evidence>
<feature type="transmembrane region" description="Helical" evidence="6">
    <location>
        <begin position="335"/>
        <end position="357"/>
    </location>
</feature>
<comment type="similarity">
    <text evidence="2">Belongs to the autoinducer-2 exporter (AI-2E) (TC 2.A.86) family.</text>
</comment>
<evidence type="ECO:0000256" key="5">
    <source>
        <dbReference type="ARBA" id="ARBA00023136"/>
    </source>
</evidence>
<feature type="transmembrane region" description="Helical" evidence="6">
    <location>
        <begin position="28"/>
        <end position="45"/>
    </location>
</feature>
<dbReference type="AlphaFoldDB" id="W4V714"/>
<feature type="transmembrane region" description="Helical" evidence="6">
    <location>
        <begin position="82"/>
        <end position="108"/>
    </location>
</feature>
<keyword evidence="4 6" id="KW-1133">Transmembrane helix</keyword>
<keyword evidence="5 6" id="KW-0472">Membrane</keyword>
<feature type="transmembrane region" description="Helical" evidence="6">
    <location>
        <begin position="295"/>
        <end position="315"/>
    </location>
</feature>
<proteinExistence type="inferred from homology"/>
<comment type="caution">
    <text evidence="7">The sequence shown here is derived from an EMBL/GenBank/DDBJ whole genome shotgun (WGS) entry which is preliminary data.</text>
</comment>
<dbReference type="NCBIfam" id="TIGR02872">
    <property type="entry name" value="spore_ytvI"/>
    <property type="match status" value="1"/>
</dbReference>
<dbReference type="STRING" id="1294263.JCM21531_1978"/>
<dbReference type="GO" id="GO:0055085">
    <property type="term" value="P:transmembrane transport"/>
    <property type="evidence" value="ECO:0007669"/>
    <property type="project" value="TreeGrafter"/>
</dbReference>
<accession>W4V714</accession>
<sequence>MHFITYYYIKVMEKQRYELYMEKAKKTILNLSLVFVLLFMIYIFMKYFLALILPFLIAIIISSVNEPVINYMETKLRLNRRIASAISLAITVSIVIVFISLCVFKVYYELVKLNANLPRYMESFSATASACYNRVSVFYYYLPKSLSGIFESNLKSLLPKIEIIIGRIAESIINSIASIPKAAVFTTVTLLSSYFISSDRKKIRNFIYRQLPANFKQNFIGIKSDAFSTIAGYIKAQLILMCITFIETTLGLIAIRSEYAVLIGFIAAIADVLPIVGTGIVLFPLIIWNIFTKNIRMALGITAVYLLGVILRQVVEPKIVSSQTGIHPFATLVSMYFGMMIFGFPGLFIGPMFVTILKSLHKSGLINVWND</sequence>
<evidence type="ECO:0000256" key="6">
    <source>
        <dbReference type="SAM" id="Phobius"/>
    </source>
</evidence>
<comment type="subcellular location">
    <subcellularLocation>
        <location evidence="1">Membrane</location>
        <topology evidence="1">Multi-pass membrane protein</topology>
    </subcellularLocation>
</comment>
<gene>
    <name evidence="7" type="ORF">JCM21531_1978</name>
</gene>
<protein>
    <recommendedName>
        <fullName evidence="9">Sporulation integral membrane protein YtvI</fullName>
    </recommendedName>
</protein>
<reference evidence="7" key="1">
    <citation type="journal article" date="2014" name="Genome Announc.">
        <title>Draft Genome Sequence of Clostridium straminisolvens Strain JCM 21531T, Isolated from a Cellulose-Degrading Bacterial Community.</title>
        <authorList>
            <person name="Yuki M."/>
            <person name="Oshima K."/>
            <person name="Suda W."/>
            <person name="Sakamoto M."/>
            <person name="Kitamura K."/>
            <person name="Iida T."/>
            <person name="Hattori M."/>
            <person name="Ohkuma M."/>
        </authorList>
    </citation>
    <scope>NUCLEOTIDE SEQUENCE [LARGE SCALE GENOMIC DNA]</scope>
    <source>
        <strain evidence="7">JCM 21531</strain>
    </source>
</reference>
<feature type="transmembrane region" description="Helical" evidence="6">
    <location>
        <begin position="238"/>
        <end position="255"/>
    </location>
</feature>
<feature type="transmembrane region" description="Helical" evidence="6">
    <location>
        <begin position="51"/>
        <end position="70"/>
    </location>
</feature>
<feature type="transmembrane region" description="Helical" evidence="6">
    <location>
        <begin position="261"/>
        <end position="288"/>
    </location>
</feature>
<dbReference type="GO" id="GO:0016020">
    <property type="term" value="C:membrane"/>
    <property type="evidence" value="ECO:0007669"/>
    <property type="project" value="UniProtKB-SubCell"/>
</dbReference>
<dbReference type="Pfam" id="PF01594">
    <property type="entry name" value="AI-2E_transport"/>
    <property type="match status" value="1"/>
</dbReference>
<evidence type="ECO:0000256" key="3">
    <source>
        <dbReference type="ARBA" id="ARBA00022692"/>
    </source>
</evidence>
<name>W4V714_9FIRM</name>
<dbReference type="Proteomes" id="UP000019109">
    <property type="component" value="Unassembled WGS sequence"/>
</dbReference>
<dbReference type="PANTHER" id="PTHR21716:SF68">
    <property type="entry name" value="TRANSPORT PROTEIN YTVI-RELATED"/>
    <property type="match status" value="1"/>
</dbReference>
<evidence type="ECO:0000256" key="2">
    <source>
        <dbReference type="ARBA" id="ARBA00009773"/>
    </source>
</evidence>
<dbReference type="InterPro" id="IPR002549">
    <property type="entry name" value="AI-2E-like"/>
</dbReference>
<dbReference type="PANTHER" id="PTHR21716">
    <property type="entry name" value="TRANSMEMBRANE PROTEIN"/>
    <property type="match status" value="1"/>
</dbReference>
<dbReference type="EMBL" id="BAVR01000020">
    <property type="protein sequence ID" value="GAE88529.1"/>
    <property type="molecule type" value="Genomic_DNA"/>
</dbReference>